<evidence type="ECO:0000256" key="3">
    <source>
        <dbReference type="SAM" id="MobiDB-lite"/>
    </source>
</evidence>
<sequence length="266" mass="28622">MTLFSPTALSQSHILITGATRGIGLETAKACVKAGAAITVTGRNKELLQQLKEECESLTEDAVVFAFAANINEADEREQLIKQAEQTIGPITGLVNSAGVIANGTLEDLTEEKLRNVMELNYFSTVLLTQSVYKQMRKQPSGAIVNVSSLAGLRGAYANTAYSASKFALTAFTQSFAYEAIQSNIRVNAVCPGYVDTDMGRQAIEAKGKREGKTYEEERLEAESKLPSGRITQPEEVANSIVFLLSDAAENIIGESMKISAGALMR</sequence>
<dbReference type="InterPro" id="IPR050259">
    <property type="entry name" value="SDR"/>
</dbReference>
<evidence type="ECO:0000313" key="6">
    <source>
        <dbReference type="Proteomes" id="UP001589836"/>
    </source>
</evidence>
<dbReference type="InterPro" id="IPR020904">
    <property type="entry name" value="Sc_DH/Rdtase_CS"/>
</dbReference>
<dbReference type="SUPFAM" id="SSF51735">
    <property type="entry name" value="NAD(P)-binding Rossmann-fold domains"/>
    <property type="match status" value="1"/>
</dbReference>
<dbReference type="PRINTS" id="PR00081">
    <property type="entry name" value="GDHRDH"/>
</dbReference>
<evidence type="ECO:0000256" key="2">
    <source>
        <dbReference type="RuleBase" id="RU000363"/>
    </source>
</evidence>
<dbReference type="Gene3D" id="3.40.50.720">
    <property type="entry name" value="NAD(P)-binding Rossmann-like Domain"/>
    <property type="match status" value="1"/>
</dbReference>
<feature type="region of interest" description="Disordered" evidence="3">
    <location>
        <begin position="207"/>
        <end position="227"/>
    </location>
</feature>
<gene>
    <name evidence="5" type="ORF">ACFFGV_12240</name>
</gene>
<dbReference type="PANTHER" id="PTHR42879">
    <property type="entry name" value="3-OXOACYL-(ACYL-CARRIER-PROTEIN) REDUCTASE"/>
    <property type="match status" value="1"/>
</dbReference>
<dbReference type="InterPro" id="IPR036291">
    <property type="entry name" value="NAD(P)-bd_dom_sf"/>
</dbReference>
<feature type="compositionally biased region" description="Basic and acidic residues" evidence="3">
    <location>
        <begin position="207"/>
        <end position="224"/>
    </location>
</feature>
<dbReference type="Proteomes" id="UP001589836">
    <property type="component" value="Unassembled WGS sequence"/>
</dbReference>
<evidence type="ECO:0000313" key="5">
    <source>
        <dbReference type="EMBL" id="MFC0524335.1"/>
    </source>
</evidence>
<reference evidence="5 6" key="1">
    <citation type="submission" date="2024-09" db="EMBL/GenBank/DDBJ databases">
        <authorList>
            <person name="Sun Q."/>
            <person name="Mori K."/>
        </authorList>
    </citation>
    <scope>NUCLEOTIDE SEQUENCE [LARGE SCALE GENOMIC DNA]</scope>
    <source>
        <strain evidence="5 6">NCAIM B.02529</strain>
    </source>
</reference>
<dbReference type="Pfam" id="PF00106">
    <property type="entry name" value="adh_short"/>
    <property type="match status" value="1"/>
</dbReference>
<dbReference type="InterPro" id="IPR002347">
    <property type="entry name" value="SDR_fam"/>
</dbReference>
<feature type="domain" description="Ketoreductase" evidence="4">
    <location>
        <begin position="12"/>
        <end position="217"/>
    </location>
</feature>
<evidence type="ECO:0000259" key="4">
    <source>
        <dbReference type="SMART" id="SM00822"/>
    </source>
</evidence>
<evidence type="ECO:0000256" key="1">
    <source>
        <dbReference type="ARBA" id="ARBA00006484"/>
    </source>
</evidence>
<dbReference type="CDD" id="cd05233">
    <property type="entry name" value="SDR_c"/>
    <property type="match status" value="1"/>
</dbReference>
<organism evidence="5 6">
    <name type="scientific">Pontibacillus salicampi</name>
    <dbReference type="NCBI Taxonomy" id="1449801"/>
    <lineage>
        <taxon>Bacteria</taxon>
        <taxon>Bacillati</taxon>
        <taxon>Bacillota</taxon>
        <taxon>Bacilli</taxon>
        <taxon>Bacillales</taxon>
        <taxon>Bacillaceae</taxon>
        <taxon>Pontibacillus</taxon>
    </lineage>
</organism>
<dbReference type="EC" id="1.1.1.-" evidence="5"/>
<dbReference type="GO" id="GO:0016491">
    <property type="term" value="F:oxidoreductase activity"/>
    <property type="evidence" value="ECO:0007669"/>
    <property type="project" value="UniProtKB-KW"/>
</dbReference>
<keyword evidence="5" id="KW-0560">Oxidoreductase</keyword>
<dbReference type="PANTHER" id="PTHR42879:SF2">
    <property type="entry name" value="3-OXOACYL-[ACYL-CARRIER-PROTEIN] REDUCTASE FABG"/>
    <property type="match status" value="1"/>
</dbReference>
<protein>
    <submittedName>
        <fullName evidence="5">SDR family NAD(P)-dependent oxidoreductase</fullName>
        <ecNumber evidence="5">1.1.1.-</ecNumber>
    </submittedName>
</protein>
<dbReference type="PRINTS" id="PR00080">
    <property type="entry name" value="SDRFAMILY"/>
</dbReference>
<accession>A0ABV6LPJ5</accession>
<comment type="similarity">
    <text evidence="1 2">Belongs to the short-chain dehydrogenases/reductases (SDR) family.</text>
</comment>
<proteinExistence type="inferred from homology"/>
<dbReference type="PROSITE" id="PS00061">
    <property type="entry name" value="ADH_SHORT"/>
    <property type="match status" value="1"/>
</dbReference>
<name>A0ABV6LPJ5_9BACI</name>
<dbReference type="SMART" id="SM00822">
    <property type="entry name" value="PKS_KR"/>
    <property type="match status" value="1"/>
</dbReference>
<dbReference type="RefSeq" id="WP_377348211.1">
    <property type="nucleotide sequence ID" value="NZ_JBHLTP010000011.1"/>
</dbReference>
<dbReference type="InterPro" id="IPR057326">
    <property type="entry name" value="KR_dom"/>
</dbReference>
<dbReference type="EMBL" id="JBHLTP010000011">
    <property type="protein sequence ID" value="MFC0524335.1"/>
    <property type="molecule type" value="Genomic_DNA"/>
</dbReference>
<keyword evidence="6" id="KW-1185">Reference proteome</keyword>
<comment type="caution">
    <text evidence="5">The sequence shown here is derived from an EMBL/GenBank/DDBJ whole genome shotgun (WGS) entry which is preliminary data.</text>
</comment>